<reference evidence="1 2" key="1">
    <citation type="submission" date="2024-08" db="EMBL/GenBank/DDBJ databases">
        <title>Insights into the chromosomal genome structure of Flemingia macrophylla.</title>
        <authorList>
            <person name="Ding Y."/>
            <person name="Zhao Y."/>
            <person name="Bi W."/>
            <person name="Wu M."/>
            <person name="Zhao G."/>
            <person name="Gong Y."/>
            <person name="Li W."/>
            <person name="Zhang P."/>
        </authorList>
    </citation>
    <scope>NUCLEOTIDE SEQUENCE [LARGE SCALE GENOMIC DNA]</scope>
    <source>
        <strain evidence="1">DYQJB</strain>
        <tissue evidence="1">Leaf</tissue>
    </source>
</reference>
<organism evidence="1 2">
    <name type="scientific">Flemingia macrophylla</name>
    <dbReference type="NCBI Taxonomy" id="520843"/>
    <lineage>
        <taxon>Eukaryota</taxon>
        <taxon>Viridiplantae</taxon>
        <taxon>Streptophyta</taxon>
        <taxon>Embryophyta</taxon>
        <taxon>Tracheophyta</taxon>
        <taxon>Spermatophyta</taxon>
        <taxon>Magnoliopsida</taxon>
        <taxon>eudicotyledons</taxon>
        <taxon>Gunneridae</taxon>
        <taxon>Pentapetalae</taxon>
        <taxon>rosids</taxon>
        <taxon>fabids</taxon>
        <taxon>Fabales</taxon>
        <taxon>Fabaceae</taxon>
        <taxon>Papilionoideae</taxon>
        <taxon>50 kb inversion clade</taxon>
        <taxon>NPAAA clade</taxon>
        <taxon>indigoferoid/millettioid clade</taxon>
        <taxon>Phaseoleae</taxon>
        <taxon>Flemingia</taxon>
    </lineage>
</organism>
<gene>
    <name evidence="1" type="ORF">Fmac_031990</name>
</gene>
<keyword evidence="2" id="KW-1185">Reference proteome</keyword>
<sequence>MRAKGVAGHNLSTWCFSYLPMLAQIQLGWTWVCSWNDNSELVKVDQILFHAPELS</sequence>
<comment type="caution">
    <text evidence="1">The sequence shown here is derived from an EMBL/GenBank/DDBJ whole genome shotgun (WGS) entry which is preliminary data.</text>
</comment>
<accession>A0ABD1L3L8</accession>
<evidence type="ECO:0000313" key="1">
    <source>
        <dbReference type="EMBL" id="KAL2318114.1"/>
    </source>
</evidence>
<dbReference type="Proteomes" id="UP001603857">
    <property type="component" value="Unassembled WGS sequence"/>
</dbReference>
<evidence type="ECO:0000313" key="2">
    <source>
        <dbReference type="Proteomes" id="UP001603857"/>
    </source>
</evidence>
<dbReference type="AlphaFoldDB" id="A0ABD1L3L8"/>
<name>A0ABD1L3L8_9FABA</name>
<proteinExistence type="predicted"/>
<protein>
    <submittedName>
        <fullName evidence="1">Uncharacterized protein</fullName>
    </submittedName>
</protein>
<dbReference type="EMBL" id="JBGMDY010000011">
    <property type="protein sequence ID" value="KAL2318114.1"/>
    <property type="molecule type" value="Genomic_DNA"/>
</dbReference>